<dbReference type="PANTHER" id="PTHR42718:SF47">
    <property type="entry name" value="METHYL VIOLOGEN RESISTANCE PROTEIN SMVA"/>
    <property type="match status" value="1"/>
</dbReference>
<comment type="caution">
    <text evidence="10">The sequence shown here is derived from an EMBL/GenBank/DDBJ whole genome shotgun (WGS) entry which is preliminary data.</text>
</comment>
<dbReference type="Gene3D" id="1.20.1250.20">
    <property type="entry name" value="MFS general substrate transporter like domains"/>
    <property type="match status" value="1"/>
</dbReference>
<dbReference type="PROSITE" id="PS50850">
    <property type="entry name" value="MFS"/>
    <property type="match status" value="1"/>
</dbReference>
<feature type="transmembrane region" description="Helical" evidence="8">
    <location>
        <begin position="139"/>
        <end position="159"/>
    </location>
</feature>
<feature type="transmembrane region" description="Helical" evidence="8">
    <location>
        <begin position="268"/>
        <end position="293"/>
    </location>
</feature>
<proteinExistence type="predicted"/>
<feature type="transmembrane region" description="Helical" evidence="8">
    <location>
        <begin position="165"/>
        <end position="187"/>
    </location>
</feature>
<evidence type="ECO:0000256" key="4">
    <source>
        <dbReference type="ARBA" id="ARBA00022692"/>
    </source>
</evidence>
<evidence type="ECO:0000256" key="2">
    <source>
        <dbReference type="ARBA" id="ARBA00022448"/>
    </source>
</evidence>
<feature type="transmembrane region" description="Helical" evidence="8">
    <location>
        <begin position="106"/>
        <end position="127"/>
    </location>
</feature>
<dbReference type="PANTHER" id="PTHR42718">
    <property type="entry name" value="MAJOR FACILITATOR SUPERFAMILY MULTIDRUG TRANSPORTER MFSC"/>
    <property type="match status" value="1"/>
</dbReference>
<evidence type="ECO:0000256" key="3">
    <source>
        <dbReference type="ARBA" id="ARBA00022475"/>
    </source>
</evidence>
<dbReference type="AlphaFoldDB" id="A0A6B3QW57"/>
<dbReference type="RefSeq" id="WP_164461089.1">
    <property type="nucleotide sequence ID" value="NZ_JAAIFS010000013.1"/>
</dbReference>
<evidence type="ECO:0000256" key="5">
    <source>
        <dbReference type="ARBA" id="ARBA00022989"/>
    </source>
</evidence>
<feature type="transmembrane region" description="Helical" evidence="8">
    <location>
        <begin position="12"/>
        <end position="40"/>
    </location>
</feature>
<reference evidence="10" key="1">
    <citation type="journal article" date="2020" name="Microorganisms">
        <title>Isolation, Genomic and Metabolomic Characterization of Streptomyces tendae VITAKN with Quorum Sensing Inhibitory Activity from Southern India.</title>
        <authorList>
            <person name="Ishaque N.M."/>
            <person name="Burgsdorf I."/>
            <person name="Limlingan Malit J.J."/>
            <person name="Saha S."/>
            <person name="Teta R."/>
            <person name="Ewe D."/>
            <person name="Kannabiran K."/>
            <person name="Hrouzek P."/>
            <person name="Steindler L."/>
            <person name="Costantino V."/>
            <person name="Saurav K."/>
        </authorList>
    </citation>
    <scope>NUCLEOTIDE SEQUENCE</scope>
    <source>
        <strain evidence="10">VITAKN</strain>
    </source>
</reference>
<feature type="transmembrane region" description="Helical" evidence="8">
    <location>
        <begin position="332"/>
        <end position="352"/>
    </location>
</feature>
<evidence type="ECO:0000256" key="1">
    <source>
        <dbReference type="ARBA" id="ARBA00004651"/>
    </source>
</evidence>
<feature type="transmembrane region" description="Helical" evidence="8">
    <location>
        <begin position="199"/>
        <end position="218"/>
    </location>
</feature>
<feature type="transmembrane region" description="Helical" evidence="8">
    <location>
        <begin position="52"/>
        <end position="73"/>
    </location>
</feature>
<feature type="transmembrane region" description="Helical" evidence="8">
    <location>
        <begin position="479"/>
        <end position="498"/>
    </location>
</feature>
<dbReference type="InterPro" id="IPR036259">
    <property type="entry name" value="MFS_trans_sf"/>
</dbReference>
<dbReference type="GO" id="GO:0046677">
    <property type="term" value="P:response to antibiotic"/>
    <property type="evidence" value="ECO:0007669"/>
    <property type="project" value="UniProtKB-KW"/>
</dbReference>
<sequence>MTTVPGLAGRKEWLALVVLALPLLLVSMDISILFFAVPAINADLSPTSTQLLWIFDIYAFVLAGLLLTMGSLGDRVGRRALLMVGTVFFGGASLMAAYATGAGMLIGARALLGVGGACLLPSTLSLIRSIFTDQAQRAKALGIWSAVLISGVSVGPVLSGVLLEFFWWGSVFLVNAPVMVLLLVLAPRMLPEFKDPRPGPFDALSCVLSLGAILPVIYGIKELGAHGTDVRPIVAIAAGLVVGCLFVLRQRTSRAPLLDMELMRLRAFHGGVGFAMISSWAMIGFAIFTTQYLQSVKGMSALEAALWSLTPAIGIFLATGLSTALAQRLDHAFVVAGSFTLTAAGFLFLTQVRADSPLWMVLVGAGGLSAGVAATMPLLTGMVVGSAPPERAGVASATLQTGQELGGAVGLATLGTLGGAVYRDNLDESVPEGLPAQALDAARETLAAAELVAGQLPDALGRGLLAAARDAFTDGLNTVALTAAGVLLSAAVLVVLLMRGAAGPAGADTAARIPAGRRSGAVAVAAAENDGSDSGGRSHPGV</sequence>
<comment type="subcellular location">
    <subcellularLocation>
        <location evidence="1">Cell membrane</location>
        <topology evidence="1">Multi-pass membrane protein</topology>
    </subcellularLocation>
</comment>
<keyword evidence="4 8" id="KW-0812">Transmembrane</keyword>
<feature type="transmembrane region" description="Helical" evidence="8">
    <location>
        <begin position="80"/>
        <end position="100"/>
    </location>
</feature>
<evidence type="ECO:0000259" key="9">
    <source>
        <dbReference type="PROSITE" id="PS50850"/>
    </source>
</evidence>
<dbReference type="InterPro" id="IPR020846">
    <property type="entry name" value="MFS_dom"/>
</dbReference>
<feature type="transmembrane region" description="Helical" evidence="8">
    <location>
        <begin position="358"/>
        <end position="384"/>
    </location>
</feature>
<gene>
    <name evidence="10" type="ORF">GUR47_37005</name>
</gene>
<dbReference type="Gene3D" id="1.20.1720.10">
    <property type="entry name" value="Multidrug resistance protein D"/>
    <property type="match status" value="1"/>
</dbReference>
<dbReference type="CDD" id="cd17321">
    <property type="entry name" value="MFS_MMR_MDR_like"/>
    <property type="match status" value="1"/>
</dbReference>
<dbReference type="InterPro" id="IPR011701">
    <property type="entry name" value="MFS"/>
</dbReference>
<name>A0A6B3QW57_STRTE</name>
<dbReference type="SUPFAM" id="SSF103473">
    <property type="entry name" value="MFS general substrate transporter"/>
    <property type="match status" value="1"/>
</dbReference>
<organism evidence="10">
    <name type="scientific">Streptomyces tendae</name>
    <dbReference type="NCBI Taxonomy" id="1932"/>
    <lineage>
        <taxon>Bacteria</taxon>
        <taxon>Bacillati</taxon>
        <taxon>Actinomycetota</taxon>
        <taxon>Actinomycetes</taxon>
        <taxon>Kitasatosporales</taxon>
        <taxon>Streptomycetaceae</taxon>
        <taxon>Streptomyces</taxon>
    </lineage>
</organism>
<feature type="transmembrane region" description="Helical" evidence="8">
    <location>
        <begin position="405"/>
        <end position="422"/>
    </location>
</feature>
<feature type="domain" description="Major facilitator superfamily (MFS) profile" evidence="9">
    <location>
        <begin position="15"/>
        <end position="502"/>
    </location>
</feature>
<dbReference type="Pfam" id="PF07690">
    <property type="entry name" value="MFS_1"/>
    <property type="match status" value="1"/>
</dbReference>
<keyword evidence="6 8" id="KW-0472">Membrane</keyword>
<dbReference type="EMBL" id="JAAIFS010000013">
    <property type="protein sequence ID" value="NEV92229.1"/>
    <property type="molecule type" value="Genomic_DNA"/>
</dbReference>
<keyword evidence="7" id="KW-0046">Antibiotic resistance</keyword>
<feature type="transmembrane region" description="Helical" evidence="8">
    <location>
        <begin position="305"/>
        <end position="325"/>
    </location>
</feature>
<keyword evidence="5 8" id="KW-1133">Transmembrane helix</keyword>
<keyword evidence="2" id="KW-0813">Transport</keyword>
<protein>
    <submittedName>
        <fullName evidence="10">MFS transporter</fullName>
    </submittedName>
</protein>
<evidence type="ECO:0000256" key="7">
    <source>
        <dbReference type="ARBA" id="ARBA00023251"/>
    </source>
</evidence>
<dbReference type="GO" id="GO:0022857">
    <property type="term" value="F:transmembrane transporter activity"/>
    <property type="evidence" value="ECO:0007669"/>
    <property type="project" value="InterPro"/>
</dbReference>
<evidence type="ECO:0000313" key="10">
    <source>
        <dbReference type="EMBL" id="NEV92229.1"/>
    </source>
</evidence>
<accession>A0A6B3QW57</accession>
<dbReference type="GO" id="GO:0005886">
    <property type="term" value="C:plasma membrane"/>
    <property type="evidence" value="ECO:0007669"/>
    <property type="project" value="UniProtKB-SubCell"/>
</dbReference>
<evidence type="ECO:0000256" key="8">
    <source>
        <dbReference type="SAM" id="Phobius"/>
    </source>
</evidence>
<keyword evidence="3" id="KW-1003">Cell membrane</keyword>
<feature type="transmembrane region" description="Helical" evidence="8">
    <location>
        <begin position="230"/>
        <end position="248"/>
    </location>
</feature>
<evidence type="ECO:0000256" key="6">
    <source>
        <dbReference type="ARBA" id="ARBA00023136"/>
    </source>
</evidence>